<dbReference type="InterPro" id="IPR050146">
    <property type="entry name" value="Type-I_3-dehydroquinase"/>
</dbReference>
<dbReference type="Pfam" id="PF01487">
    <property type="entry name" value="DHquinase_I"/>
    <property type="match status" value="1"/>
</dbReference>
<evidence type="ECO:0000256" key="2">
    <source>
        <dbReference type="ARBA" id="ARBA00012060"/>
    </source>
</evidence>
<dbReference type="EMBL" id="JACHFD010000009">
    <property type="protein sequence ID" value="MBB5351891.1"/>
    <property type="molecule type" value="Genomic_DNA"/>
</dbReference>
<reference evidence="5 6" key="1">
    <citation type="submission" date="2020-08" db="EMBL/GenBank/DDBJ databases">
        <title>Genomic Encyclopedia of Type Strains, Phase IV (KMG-IV): sequencing the most valuable type-strain genomes for metagenomic binning, comparative biology and taxonomic classification.</title>
        <authorList>
            <person name="Goeker M."/>
        </authorList>
    </citation>
    <scope>NUCLEOTIDE SEQUENCE [LARGE SCALE GENOMIC DNA]</scope>
    <source>
        <strain evidence="5 6">YC6886</strain>
    </source>
</reference>
<organism evidence="5 6">
    <name type="scientific">Haloferula luteola</name>
    <dbReference type="NCBI Taxonomy" id="595692"/>
    <lineage>
        <taxon>Bacteria</taxon>
        <taxon>Pseudomonadati</taxon>
        <taxon>Verrucomicrobiota</taxon>
        <taxon>Verrucomicrobiia</taxon>
        <taxon>Verrucomicrobiales</taxon>
        <taxon>Verrucomicrobiaceae</taxon>
        <taxon>Haloferula</taxon>
    </lineage>
</organism>
<comment type="caution">
    <text evidence="5">The sequence shown here is derived from an EMBL/GenBank/DDBJ whole genome shotgun (WGS) entry which is preliminary data.</text>
</comment>
<name>A0A840VGH6_9BACT</name>
<dbReference type="EC" id="4.2.1.10" evidence="2"/>
<dbReference type="InterPro" id="IPR001381">
    <property type="entry name" value="DHquinase_I"/>
</dbReference>
<keyword evidence="6" id="KW-1185">Reference proteome</keyword>
<dbReference type="RefSeq" id="WP_184018459.1">
    <property type="nucleotide sequence ID" value="NZ_JACHFD010000009.1"/>
</dbReference>
<evidence type="ECO:0000313" key="5">
    <source>
        <dbReference type="EMBL" id="MBB5351891.1"/>
    </source>
</evidence>
<protein>
    <recommendedName>
        <fullName evidence="2">3-dehydroquinate dehydratase</fullName>
        <ecNumber evidence="2">4.2.1.10</ecNumber>
    </recommendedName>
</protein>
<dbReference type="Gene3D" id="3.20.20.70">
    <property type="entry name" value="Aldolase class I"/>
    <property type="match status" value="1"/>
</dbReference>
<evidence type="ECO:0000256" key="1">
    <source>
        <dbReference type="ARBA" id="ARBA00001864"/>
    </source>
</evidence>
<comment type="catalytic activity">
    <reaction evidence="1">
        <text>3-dehydroquinate = 3-dehydroshikimate + H2O</text>
        <dbReference type="Rhea" id="RHEA:21096"/>
        <dbReference type="ChEBI" id="CHEBI:15377"/>
        <dbReference type="ChEBI" id="CHEBI:16630"/>
        <dbReference type="ChEBI" id="CHEBI:32364"/>
        <dbReference type="EC" id="4.2.1.10"/>
    </reaction>
</comment>
<dbReference type="GO" id="GO:0046279">
    <property type="term" value="P:3,4-dihydroxybenzoate biosynthetic process"/>
    <property type="evidence" value="ECO:0007669"/>
    <property type="project" value="TreeGrafter"/>
</dbReference>
<sequence>MALQPLYLQPSIDTWQCSELARGVEPSRLPLRPHHPLVVGSFGTADALEKLAPERVEAACDLIEVRLDLLSADERRLRNWQRFEKLPVLFTARRASEGGSGDLDARARMALLNEILDDAALIDIEVASIPEMGALITELAAHELPWIASFHDFHGIPEIAQLHAAKEAARHAGAAGFKAAFAMDWQLDRLPSLGQFIVGSDFPVALMGMGPFAPISRVTFAQFGSVLNYGYLGDTPTAPGQWSAAQLRQAIQSVQSYPVS</sequence>
<dbReference type="CDD" id="cd00502">
    <property type="entry name" value="DHQase_I"/>
    <property type="match status" value="1"/>
</dbReference>
<dbReference type="AlphaFoldDB" id="A0A840VGH6"/>
<dbReference type="InterPro" id="IPR013785">
    <property type="entry name" value="Aldolase_TIM"/>
</dbReference>
<evidence type="ECO:0000256" key="3">
    <source>
        <dbReference type="ARBA" id="ARBA00023239"/>
    </source>
</evidence>
<dbReference type="PANTHER" id="PTHR43699:SF1">
    <property type="entry name" value="3-DEHYDROQUINATE DEHYDRATASE"/>
    <property type="match status" value="1"/>
</dbReference>
<dbReference type="Proteomes" id="UP000557717">
    <property type="component" value="Unassembled WGS sequence"/>
</dbReference>
<keyword evidence="4" id="KW-0704">Schiff base</keyword>
<keyword evidence="3" id="KW-0456">Lyase</keyword>
<evidence type="ECO:0000313" key="6">
    <source>
        <dbReference type="Proteomes" id="UP000557717"/>
    </source>
</evidence>
<dbReference type="PANTHER" id="PTHR43699">
    <property type="entry name" value="3-DEHYDROQUINATE DEHYDRATASE"/>
    <property type="match status" value="1"/>
</dbReference>
<proteinExistence type="predicted"/>
<accession>A0A840VGH6</accession>
<dbReference type="GO" id="GO:0003855">
    <property type="term" value="F:3-dehydroquinate dehydratase activity"/>
    <property type="evidence" value="ECO:0007669"/>
    <property type="project" value="UniProtKB-EC"/>
</dbReference>
<dbReference type="SUPFAM" id="SSF51569">
    <property type="entry name" value="Aldolase"/>
    <property type="match status" value="1"/>
</dbReference>
<gene>
    <name evidence="5" type="ORF">HNR46_002130</name>
</gene>
<evidence type="ECO:0000256" key="4">
    <source>
        <dbReference type="ARBA" id="ARBA00023270"/>
    </source>
</evidence>